<name>A0A917D8J9_9NOCA</name>
<dbReference type="PANTHER" id="PTHR43646:SF2">
    <property type="entry name" value="GLYCOSYLTRANSFERASE 2-LIKE DOMAIN-CONTAINING PROTEIN"/>
    <property type="match status" value="1"/>
</dbReference>
<keyword evidence="3" id="KW-0328">Glycosyltransferase</keyword>
<keyword evidence="10" id="KW-0812">Transmembrane</keyword>
<dbReference type="GO" id="GO:0005886">
    <property type="term" value="C:plasma membrane"/>
    <property type="evidence" value="ECO:0007669"/>
    <property type="project" value="UniProtKB-SubCell"/>
</dbReference>
<reference evidence="12" key="2">
    <citation type="submission" date="2020-09" db="EMBL/GenBank/DDBJ databases">
        <authorList>
            <person name="Sun Q."/>
            <person name="Sedlacek I."/>
        </authorList>
    </citation>
    <scope>NUCLEOTIDE SEQUENCE</scope>
    <source>
        <strain evidence="12">CCM 7905</strain>
    </source>
</reference>
<evidence type="ECO:0000256" key="7">
    <source>
        <dbReference type="ARBA" id="ARBA00037904"/>
    </source>
</evidence>
<dbReference type="EMBL" id="BMCU01000003">
    <property type="protein sequence ID" value="GGG12857.1"/>
    <property type="molecule type" value="Genomic_DNA"/>
</dbReference>
<comment type="similarity">
    <text evidence="8">Belongs to the glycosyltransferase 2 family. CrtQ subfamily.</text>
</comment>
<evidence type="ECO:0000256" key="8">
    <source>
        <dbReference type="ARBA" id="ARBA00038120"/>
    </source>
</evidence>
<reference evidence="12" key="1">
    <citation type="journal article" date="2014" name="Int. J. Syst. Evol. Microbiol.">
        <title>Complete genome sequence of Corynebacterium casei LMG S-19264T (=DSM 44701T), isolated from a smear-ripened cheese.</title>
        <authorList>
            <consortium name="US DOE Joint Genome Institute (JGI-PGF)"/>
            <person name="Walter F."/>
            <person name="Albersmeier A."/>
            <person name="Kalinowski J."/>
            <person name="Ruckert C."/>
        </authorList>
    </citation>
    <scope>NUCLEOTIDE SEQUENCE</scope>
    <source>
        <strain evidence="12">CCM 7905</strain>
    </source>
</reference>
<organism evidence="12 13">
    <name type="scientific">Rhodococcoides trifolii</name>
    <dbReference type="NCBI Taxonomy" id="908250"/>
    <lineage>
        <taxon>Bacteria</taxon>
        <taxon>Bacillati</taxon>
        <taxon>Actinomycetota</taxon>
        <taxon>Actinomycetes</taxon>
        <taxon>Mycobacteriales</taxon>
        <taxon>Nocardiaceae</taxon>
        <taxon>Rhodococcoides</taxon>
    </lineage>
</organism>
<evidence type="ECO:0000256" key="9">
    <source>
        <dbReference type="ARBA" id="ARBA00040345"/>
    </source>
</evidence>
<evidence type="ECO:0000256" key="2">
    <source>
        <dbReference type="ARBA" id="ARBA00022475"/>
    </source>
</evidence>
<keyword evidence="10" id="KW-1133">Transmembrane helix</keyword>
<evidence type="ECO:0000256" key="4">
    <source>
        <dbReference type="ARBA" id="ARBA00022679"/>
    </source>
</evidence>
<keyword evidence="4 12" id="KW-0808">Transferase</keyword>
<keyword evidence="13" id="KW-1185">Reference proteome</keyword>
<comment type="pathway">
    <text evidence="7">Carotenoid biosynthesis; staphyloxanthin biosynthesis; staphyloxanthin from farnesyl diphosphate: step 4/5.</text>
</comment>
<comment type="caution">
    <text evidence="12">The sequence shown here is derived from an EMBL/GenBank/DDBJ whole genome shotgun (WGS) entry which is preliminary data.</text>
</comment>
<dbReference type="PANTHER" id="PTHR43646">
    <property type="entry name" value="GLYCOSYLTRANSFERASE"/>
    <property type="match status" value="1"/>
</dbReference>
<accession>A0A917D8J9</accession>
<dbReference type="CDD" id="cd00761">
    <property type="entry name" value="Glyco_tranf_GTA_type"/>
    <property type="match status" value="1"/>
</dbReference>
<evidence type="ECO:0000256" key="3">
    <source>
        <dbReference type="ARBA" id="ARBA00022676"/>
    </source>
</evidence>
<keyword evidence="2" id="KW-1003">Cell membrane</keyword>
<evidence type="ECO:0000259" key="11">
    <source>
        <dbReference type="Pfam" id="PF00535"/>
    </source>
</evidence>
<dbReference type="AlphaFoldDB" id="A0A917D8J9"/>
<evidence type="ECO:0000256" key="1">
    <source>
        <dbReference type="ARBA" id="ARBA00004236"/>
    </source>
</evidence>
<dbReference type="GO" id="GO:0016757">
    <property type="term" value="F:glycosyltransferase activity"/>
    <property type="evidence" value="ECO:0007669"/>
    <property type="project" value="UniProtKB-KW"/>
</dbReference>
<keyword evidence="5 10" id="KW-0472">Membrane</keyword>
<dbReference type="SUPFAM" id="SSF53448">
    <property type="entry name" value="Nucleotide-diphospho-sugar transferases"/>
    <property type="match status" value="1"/>
</dbReference>
<comment type="function">
    <text evidence="6">Catalyzes the glycosylation of 4,4'-diaponeurosporenoate, i.e. the esterification of glucose at the C1'' position with the carboxyl group of 4,4'-diaponeurosporenic acid, to form glycosyl-4,4'-diaponeurosporenoate. This is a step in the biosynthesis of staphyloxanthin, an orange pigment present in most staphylococci strains.</text>
</comment>
<evidence type="ECO:0000313" key="13">
    <source>
        <dbReference type="Proteomes" id="UP000654257"/>
    </source>
</evidence>
<evidence type="ECO:0000313" key="12">
    <source>
        <dbReference type="EMBL" id="GGG12857.1"/>
    </source>
</evidence>
<dbReference type="Proteomes" id="UP000654257">
    <property type="component" value="Unassembled WGS sequence"/>
</dbReference>
<evidence type="ECO:0000256" key="5">
    <source>
        <dbReference type="ARBA" id="ARBA00023136"/>
    </source>
</evidence>
<evidence type="ECO:0000256" key="10">
    <source>
        <dbReference type="SAM" id="Phobius"/>
    </source>
</evidence>
<proteinExistence type="inferred from homology"/>
<dbReference type="InterPro" id="IPR001173">
    <property type="entry name" value="Glyco_trans_2-like"/>
</dbReference>
<dbReference type="Pfam" id="PF00535">
    <property type="entry name" value="Glycos_transf_2"/>
    <property type="match status" value="1"/>
</dbReference>
<dbReference type="InterPro" id="IPR029044">
    <property type="entry name" value="Nucleotide-diphossugar_trans"/>
</dbReference>
<evidence type="ECO:0000256" key="6">
    <source>
        <dbReference type="ARBA" id="ARBA00037281"/>
    </source>
</evidence>
<sequence length="291" mass="32493">MKPRYLSVVVPAYNEEDSIGDCLDRLTRQLDVIAEIVVVDNNSTDRTRDIVAEYAHRFDEVVMITEPEQGLVFARNTGLDAATGDAIARIDSDTRVPDDWARSITEFLDADDEGRWAAVCGRGEAYDLPYGDAAARLKERINPFARRSASAQGVRDVPVLYGSNMILRRDTWAKIADKVSMRRDVFEDVDTGLCVQEAGGRNAFLPHITVGVSARRMESGLPSFVQYMSCLPRTLVLHRRYTLAAGAALLYLPSVTALHAVRLLVIRAYDKNTGRFAVRNMLRPTEDRVMP</sequence>
<protein>
    <recommendedName>
        <fullName evidence="9">4,4'-diaponeurosporenoate glycosyltransferase</fullName>
    </recommendedName>
</protein>
<feature type="transmembrane region" description="Helical" evidence="10">
    <location>
        <begin position="241"/>
        <end position="265"/>
    </location>
</feature>
<dbReference type="Gene3D" id="3.90.550.10">
    <property type="entry name" value="Spore Coat Polysaccharide Biosynthesis Protein SpsA, Chain A"/>
    <property type="match status" value="1"/>
</dbReference>
<gene>
    <name evidence="12" type="ORF">GCM10007304_28570</name>
</gene>
<dbReference type="RefSeq" id="WP_188545528.1">
    <property type="nucleotide sequence ID" value="NZ_BMCU01000003.1"/>
</dbReference>
<comment type="subcellular location">
    <subcellularLocation>
        <location evidence="1">Cell membrane</location>
    </subcellularLocation>
</comment>
<feature type="domain" description="Glycosyltransferase 2-like" evidence="11">
    <location>
        <begin position="7"/>
        <end position="170"/>
    </location>
</feature>